<evidence type="ECO:0000313" key="1">
    <source>
        <dbReference type="EMBL" id="TPW26359.1"/>
    </source>
</evidence>
<protein>
    <recommendedName>
        <fullName evidence="3">Rhamnosyl transferase</fullName>
    </recommendedName>
</protein>
<comment type="caution">
    <text evidence="1">The sequence shown here is derived from an EMBL/GenBank/DDBJ whole genome shotgun (WGS) entry which is preliminary data.</text>
</comment>
<dbReference type="OrthoDB" id="9771846at2"/>
<accession>A0A506U166</accession>
<evidence type="ECO:0000313" key="2">
    <source>
        <dbReference type="Proteomes" id="UP000320314"/>
    </source>
</evidence>
<name>A0A506U166_9HYPH</name>
<dbReference type="AlphaFoldDB" id="A0A506U166"/>
<dbReference type="RefSeq" id="WP_141167870.1">
    <property type="nucleotide sequence ID" value="NZ_VHLH01000031.1"/>
</dbReference>
<evidence type="ECO:0008006" key="3">
    <source>
        <dbReference type="Google" id="ProtNLM"/>
    </source>
</evidence>
<proteinExistence type="predicted"/>
<dbReference type="Proteomes" id="UP000320314">
    <property type="component" value="Unassembled WGS sequence"/>
</dbReference>
<gene>
    <name evidence="1" type="ORF">FJU11_14880</name>
</gene>
<dbReference type="Pfam" id="PF11316">
    <property type="entry name" value="Rhamno_transf"/>
    <property type="match status" value="1"/>
</dbReference>
<sequence>MANILKDEIWEPNTQYPSIKAELFILTRYAIRKSSWEERSPIATEEGFLAWFEERNRLFERWCLPSVAAQTKLPKKWILAFDETRRPHVERFLDRLTLGRDIIEPAWQDTSGAKPESDSRLCARRVSELLNPKSDYVITTRLDNDDAIHPDFLRIALKYCTALAHRYPQEPDMWVTFPFGAQKTNDTVSAYLYSYNPFVIRMQTREAFVSDRSAGSLHGNHTRLKETGHSHFALTNEPMWLQIIHEGNLRNREKAAHLAFERGIDLFFPPDVETLEPLTETAEGSPPSAKASS</sequence>
<organism evidence="1 2">
    <name type="scientific">Pararhizobium mangrovi</name>
    <dbReference type="NCBI Taxonomy" id="2590452"/>
    <lineage>
        <taxon>Bacteria</taxon>
        <taxon>Pseudomonadati</taxon>
        <taxon>Pseudomonadota</taxon>
        <taxon>Alphaproteobacteria</taxon>
        <taxon>Hyphomicrobiales</taxon>
        <taxon>Rhizobiaceae</taxon>
        <taxon>Rhizobium/Agrobacterium group</taxon>
        <taxon>Pararhizobium</taxon>
    </lineage>
</organism>
<keyword evidence="2" id="KW-1185">Reference proteome</keyword>
<dbReference type="EMBL" id="VHLH01000031">
    <property type="protein sequence ID" value="TPW26359.1"/>
    <property type="molecule type" value="Genomic_DNA"/>
</dbReference>
<dbReference type="InterPro" id="IPR021466">
    <property type="entry name" value="Put_rhamnosyl_transferase"/>
</dbReference>
<reference evidence="1 2" key="1">
    <citation type="submission" date="2019-06" db="EMBL/GenBank/DDBJ databases">
        <authorList>
            <person name="Li M."/>
        </authorList>
    </citation>
    <scope>NUCLEOTIDE SEQUENCE [LARGE SCALE GENOMIC DNA]</scope>
    <source>
        <strain evidence="1 2">BGMRC6574</strain>
    </source>
</reference>